<dbReference type="Proteomes" id="UP000007431">
    <property type="component" value="Unassembled WGS sequence"/>
</dbReference>
<keyword evidence="2 5" id="KW-0547">Nucleotide-binding</keyword>
<dbReference type="SUPFAM" id="SSF52540">
    <property type="entry name" value="P-loop containing nucleoside triphosphate hydrolases"/>
    <property type="match status" value="1"/>
</dbReference>
<dbReference type="AlphaFoldDB" id="D8QDW7"/>
<feature type="binding site" evidence="5">
    <location>
        <begin position="377"/>
        <end position="380"/>
    </location>
    <ligand>
        <name>GTP</name>
        <dbReference type="ChEBI" id="CHEBI:37565"/>
    </ligand>
</feature>
<dbReference type="SUPFAM" id="SSF47895">
    <property type="entry name" value="Transducin (alpha subunit), insertion domain"/>
    <property type="match status" value="1"/>
</dbReference>
<reference evidence="8 9" key="1">
    <citation type="journal article" date="2010" name="Nat. Biotechnol.">
        <title>Genome sequence of the model mushroom Schizophyllum commune.</title>
        <authorList>
            <person name="Ohm R.A."/>
            <person name="de Jong J.F."/>
            <person name="Lugones L.G."/>
            <person name="Aerts A."/>
            <person name="Kothe E."/>
            <person name="Stajich J.E."/>
            <person name="de Vries R.P."/>
            <person name="Record E."/>
            <person name="Levasseur A."/>
            <person name="Baker S.E."/>
            <person name="Bartholomew K.A."/>
            <person name="Coutinho P.M."/>
            <person name="Erdmann S."/>
            <person name="Fowler T.J."/>
            <person name="Gathman A.C."/>
            <person name="Lombard V."/>
            <person name="Henrissat B."/>
            <person name="Knabe N."/>
            <person name="Kuees U."/>
            <person name="Lilly W.W."/>
            <person name="Lindquist E."/>
            <person name="Lucas S."/>
            <person name="Magnuson J.K."/>
            <person name="Piumi F."/>
            <person name="Raudaskoski M."/>
            <person name="Salamov A."/>
            <person name="Schmutz J."/>
            <person name="Schwarze F.W.M.R."/>
            <person name="vanKuyk P.A."/>
            <person name="Horton J.S."/>
            <person name="Grigoriev I.V."/>
            <person name="Woesten H.A.B."/>
        </authorList>
    </citation>
    <scope>NUCLEOTIDE SEQUENCE [LARGE SCALE GENOMIC DNA]</scope>
    <source>
        <strain evidence="9">H4-8 / FGSC 9210</strain>
    </source>
</reference>
<accession>D8QDW7</accession>
<dbReference type="Gene3D" id="1.10.400.10">
    <property type="entry name" value="GI Alpha 1, domain 2-like"/>
    <property type="match status" value="1"/>
</dbReference>
<sequence length="466" mass="52491">MPGVRRNTNAVWPPSTVPPNETEGERLARLEQEEQAKRTSDAIDSQLRAERDARKKSSVKILLLGQAESGKSTMLKNFQLHFAPNAFTAESEAWRPIIHLNLVRHVNFAVGIVSSDESLRPSSSGSKESGSSNDEVRRLCIKLSPLKRVEESWTKYISGPDHAAIASHAEDGTVNNGSLAPPRAPEVYVRSGQGWRGLMRFRRQSESAPRPPEVVEDEQNRHILAACASDIIAFWQHPKVQRIMEDRKIGLRGEPGFFLDDVERIAAADYRPTPDDVVRARVHTVGPEEHHIVLETAFENGKVWTIYDVGGSRSQRAVWAQYFDDVHVVTFMAPISAFDQFLVEDSSVNRLADTLELWRQLCSNRLLENVEFILFLNKLDILESKIKAGVKFVDFVTSYRQRPNEAKHIAKYLLEVFKGLHVQHSPKKRVVHPHLICAIDTRATAAIITQIQEVILLKALSSTNII</sequence>
<dbReference type="GO" id="GO:0003924">
    <property type="term" value="F:GTPase activity"/>
    <property type="evidence" value="ECO:0007669"/>
    <property type="project" value="InterPro"/>
</dbReference>
<dbReference type="InterPro" id="IPR011025">
    <property type="entry name" value="GproteinA_insert"/>
</dbReference>
<evidence type="ECO:0000256" key="6">
    <source>
        <dbReference type="PIRSR" id="PIRSR601019-2"/>
    </source>
</evidence>
<dbReference type="OrthoDB" id="5817230at2759"/>
<dbReference type="PRINTS" id="PR00318">
    <property type="entry name" value="GPROTEINA"/>
</dbReference>
<dbReference type="GeneID" id="9591066"/>
<evidence type="ECO:0000256" key="3">
    <source>
        <dbReference type="ARBA" id="ARBA00023134"/>
    </source>
</evidence>
<dbReference type="Pfam" id="PF00503">
    <property type="entry name" value="G-alpha"/>
    <property type="match status" value="1"/>
</dbReference>
<organism evidence="9">
    <name type="scientific">Schizophyllum commune (strain H4-8 / FGSC 9210)</name>
    <name type="common">Split gill fungus</name>
    <dbReference type="NCBI Taxonomy" id="578458"/>
    <lineage>
        <taxon>Eukaryota</taxon>
        <taxon>Fungi</taxon>
        <taxon>Dikarya</taxon>
        <taxon>Basidiomycota</taxon>
        <taxon>Agaricomycotina</taxon>
        <taxon>Agaricomycetes</taxon>
        <taxon>Agaricomycetidae</taxon>
        <taxon>Agaricales</taxon>
        <taxon>Schizophyllaceae</taxon>
        <taxon>Schizophyllum</taxon>
    </lineage>
</organism>
<evidence type="ECO:0008006" key="10">
    <source>
        <dbReference type="Google" id="ProtNLM"/>
    </source>
</evidence>
<feature type="region of interest" description="Disordered" evidence="7">
    <location>
        <begin position="32"/>
        <end position="51"/>
    </location>
</feature>
<dbReference type="RefSeq" id="XP_003028963.1">
    <property type="nucleotide sequence ID" value="XM_003028917.1"/>
</dbReference>
<keyword evidence="9" id="KW-1185">Reference proteome</keyword>
<dbReference type="GO" id="GO:0005525">
    <property type="term" value="F:GTP binding"/>
    <property type="evidence" value="ECO:0007669"/>
    <property type="project" value="UniProtKB-KW"/>
</dbReference>
<evidence type="ECO:0000313" key="8">
    <source>
        <dbReference type="EMBL" id="EFI94060.1"/>
    </source>
</evidence>
<dbReference type="InterPro" id="IPR027417">
    <property type="entry name" value="P-loop_NTPase"/>
</dbReference>
<dbReference type="GO" id="GO:0005834">
    <property type="term" value="C:heterotrimeric G-protein complex"/>
    <property type="evidence" value="ECO:0007669"/>
    <property type="project" value="TreeGrafter"/>
</dbReference>
<dbReference type="PANTHER" id="PTHR10218">
    <property type="entry name" value="GTP-BINDING PROTEIN ALPHA SUBUNIT"/>
    <property type="match status" value="1"/>
</dbReference>
<dbReference type="InterPro" id="IPR001019">
    <property type="entry name" value="Gprotein_alpha_su"/>
</dbReference>
<dbReference type="InParanoid" id="D8QDW7"/>
<dbReference type="VEuPathDB" id="FungiDB:SCHCODRAFT_02637020"/>
<dbReference type="HOGENOM" id="CLU_014184_1_1_1"/>
<keyword evidence="6" id="KW-0460">Magnesium</keyword>
<dbReference type="GO" id="GO:0046872">
    <property type="term" value="F:metal ion binding"/>
    <property type="evidence" value="ECO:0007669"/>
    <property type="project" value="UniProtKB-KW"/>
</dbReference>
<name>D8QDW7_SCHCM</name>
<feature type="non-terminal residue" evidence="8">
    <location>
        <position position="466"/>
    </location>
</feature>
<protein>
    <recommendedName>
        <fullName evidence="10">G-alpha-domain-containing protein</fullName>
    </recommendedName>
</protein>
<feature type="region of interest" description="Disordered" evidence="7">
    <location>
        <begin position="1"/>
        <end position="23"/>
    </location>
</feature>
<dbReference type="Gene3D" id="3.40.50.300">
    <property type="entry name" value="P-loop containing nucleotide triphosphate hydrolases"/>
    <property type="match status" value="2"/>
</dbReference>
<dbReference type="GO" id="GO:0031683">
    <property type="term" value="F:G-protein beta/gamma-subunit complex binding"/>
    <property type="evidence" value="ECO:0007669"/>
    <property type="project" value="InterPro"/>
</dbReference>
<keyword evidence="1 6" id="KW-0479">Metal-binding</keyword>
<dbReference type="eggNOG" id="KOG0082">
    <property type="taxonomic scope" value="Eukaryota"/>
</dbReference>
<dbReference type="GO" id="GO:0001664">
    <property type="term" value="F:G protein-coupled receptor binding"/>
    <property type="evidence" value="ECO:0007669"/>
    <property type="project" value="TreeGrafter"/>
</dbReference>
<evidence type="ECO:0000256" key="7">
    <source>
        <dbReference type="SAM" id="MobiDB-lite"/>
    </source>
</evidence>
<evidence type="ECO:0000256" key="5">
    <source>
        <dbReference type="PIRSR" id="PIRSR601019-1"/>
    </source>
</evidence>
<evidence type="ECO:0000313" key="9">
    <source>
        <dbReference type="Proteomes" id="UP000007431"/>
    </source>
</evidence>
<dbReference type="PANTHER" id="PTHR10218:SF360">
    <property type="entry name" value="GUANINE NUCLEOTIDE-BINDING PROTEIN SUBUNIT ALPHA HOMOLOG"/>
    <property type="match status" value="1"/>
</dbReference>
<dbReference type="SMART" id="SM00275">
    <property type="entry name" value="G_alpha"/>
    <property type="match status" value="1"/>
</dbReference>
<dbReference type="FunFam" id="3.40.50.300:FF:000692">
    <property type="entry name" value="Guanine nucleotide-binding protein subunit alpha"/>
    <property type="match status" value="1"/>
</dbReference>
<gene>
    <name evidence="8" type="ORF">SCHCODRAFT_112052</name>
</gene>
<dbReference type="PROSITE" id="PS51882">
    <property type="entry name" value="G_ALPHA"/>
    <property type="match status" value="1"/>
</dbReference>
<dbReference type="STRING" id="578458.D8QDW7"/>
<evidence type="ECO:0000256" key="2">
    <source>
        <dbReference type="ARBA" id="ARBA00022741"/>
    </source>
</evidence>
<proteinExistence type="predicted"/>
<feature type="compositionally biased region" description="Polar residues" evidence="7">
    <location>
        <begin position="1"/>
        <end position="10"/>
    </location>
</feature>
<dbReference type="KEGG" id="scm:SCHCO_02637020"/>
<feature type="binding site" evidence="5">
    <location>
        <position position="438"/>
    </location>
    <ligand>
        <name>GTP</name>
        <dbReference type="ChEBI" id="CHEBI:37565"/>
    </ligand>
</feature>
<evidence type="ECO:0000256" key="1">
    <source>
        <dbReference type="ARBA" id="ARBA00022723"/>
    </source>
</evidence>
<keyword evidence="3 5" id="KW-0342">GTP-binding</keyword>
<keyword evidence="4" id="KW-0807">Transducer</keyword>
<dbReference type="EMBL" id="GL377310">
    <property type="protein sequence ID" value="EFI94060.1"/>
    <property type="molecule type" value="Genomic_DNA"/>
</dbReference>
<feature type="binding site" evidence="6">
    <location>
        <position position="284"/>
    </location>
    <ligand>
        <name>Mg(2+)</name>
        <dbReference type="ChEBI" id="CHEBI:18420"/>
    </ligand>
</feature>
<dbReference type="GO" id="GO:0005737">
    <property type="term" value="C:cytoplasm"/>
    <property type="evidence" value="ECO:0007669"/>
    <property type="project" value="TreeGrafter"/>
</dbReference>
<dbReference type="GO" id="GO:0007188">
    <property type="term" value="P:adenylate cyclase-modulating G protein-coupled receptor signaling pathway"/>
    <property type="evidence" value="ECO:0007669"/>
    <property type="project" value="TreeGrafter"/>
</dbReference>
<dbReference type="OMA" id="LCPMSGF"/>
<evidence type="ECO:0000256" key="4">
    <source>
        <dbReference type="ARBA" id="ARBA00023224"/>
    </source>
</evidence>